<organism evidence="2 3">
    <name type="scientific">Vibrio hepatarius</name>
    <dbReference type="NCBI Taxonomy" id="171383"/>
    <lineage>
        <taxon>Bacteria</taxon>
        <taxon>Pseudomonadati</taxon>
        <taxon>Pseudomonadota</taxon>
        <taxon>Gammaproteobacteria</taxon>
        <taxon>Vibrionales</taxon>
        <taxon>Vibrionaceae</taxon>
        <taxon>Vibrio</taxon>
        <taxon>Vibrio oreintalis group</taxon>
    </lineage>
</organism>
<dbReference type="PROSITE" id="PS00383">
    <property type="entry name" value="TYR_PHOSPHATASE_1"/>
    <property type="match status" value="1"/>
</dbReference>
<dbReference type="InterPro" id="IPR029021">
    <property type="entry name" value="Prot-tyrosine_phosphatase-like"/>
</dbReference>
<keyword evidence="3" id="KW-1185">Reference proteome</keyword>
<dbReference type="Gene3D" id="3.90.190.10">
    <property type="entry name" value="Protein tyrosine phosphatase superfamily"/>
    <property type="match status" value="1"/>
</dbReference>
<proteinExistence type="predicted"/>
<dbReference type="InterPro" id="IPR016130">
    <property type="entry name" value="Tyr_Pase_AS"/>
</dbReference>
<evidence type="ECO:0000313" key="3">
    <source>
        <dbReference type="Proteomes" id="UP000037530"/>
    </source>
</evidence>
<dbReference type="OrthoDB" id="6625013at2"/>
<feature type="domain" description="Tyrosine specific protein phosphatases" evidence="1">
    <location>
        <begin position="82"/>
        <end position="148"/>
    </location>
</feature>
<sequence>MIHQISFMPVRDARKLVPDNSIALISIHDAGQEVDSQVPKEDWGYFDHIGFDDAAYDEELISEYGADFWNYFDGCARKVHALKILLMFKRIEESPNIREIIVHCDAGRSRSAAVAKYYAEKNNLELEGDTTYANSLIYTLLKNPNQFEEALEEHVNKPSKISHNEAEVEKVKLFPFGWVDVLIESIFGKPQK</sequence>
<dbReference type="AlphaFoldDB" id="A0A0M0HYE8"/>
<evidence type="ECO:0000259" key="1">
    <source>
        <dbReference type="PROSITE" id="PS50056"/>
    </source>
</evidence>
<reference evidence="3" key="1">
    <citation type="submission" date="2015-08" db="EMBL/GenBank/DDBJ databases">
        <title>Vibrio galatheae sp. nov., a novel member of the Vibrionaceae family isolated from the Solomon Islands.</title>
        <authorList>
            <person name="Giubergia S."/>
            <person name="Machado H."/>
            <person name="Mateiu R.V."/>
            <person name="Gram L."/>
        </authorList>
    </citation>
    <scope>NUCLEOTIDE SEQUENCE [LARGE SCALE GENOMIC DNA]</scope>
    <source>
        <strain evidence="3">DSM 19134</strain>
    </source>
</reference>
<protein>
    <recommendedName>
        <fullName evidence="1">Tyrosine specific protein phosphatases domain-containing protein</fullName>
    </recommendedName>
</protein>
<dbReference type="RefSeq" id="WP_053409799.1">
    <property type="nucleotide sequence ID" value="NZ_LHPI01000013.1"/>
</dbReference>
<dbReference type="Proteomes" id="UP000037530">
    <property type="component" value="Unassembled WGS sequence"/>
</dbReference>
<dbReference type="PROSITE" id="PS50056">
    <property type="entry name" value="TYR_PHOSPHATASE_2"/>
    <property type="match status" value="1"/>
</dbReference>
<comment type="caution">
    <text evidence="2">The sequence shown here is derived from an EMBL/GenBank/DDBJ whole genome shotgun (WGS) entry which is preliminary data.</text>
</comment>
<name>A0A0M0HYE8_9VIBR</name>
<accession>A0A0M0HYE8</accession>
<evidence type="ECO:0000313" key="2">
    <source>
        <dbReference type="EMBL" id="KOO06882.1"/>
    </source>
</evidence>
<dbReference type="STRING" id="171383.AKJ31_14340"/>
<dbReference type="EMBL" id="LHPI01000013">
    <property type="protein sequence ID" value="KOO06882.1"/>
    <property type="molecule type" value="Genomic_DNA"/>
</dbReference>
<dbReference type="InterPro" id="IPR000387">
    <property type="entry name" value="Tyr_Pase_dom"/>
</dbReference>
<dbReference type="PATRIC" id="fig|171383.3.peg.2930"/>
<dbReference type="SUPFAM" id="SSF52799">
    <property type="entry name" value="(Phosphotyrosine protein) phosphatases II"/>
    <property type="match status" value="1"/>
</dbReference>
<gene>
    <name evidence="2" type="ORF">AKJ31_14340</name>
</gene>